<gene>
    <name evidence="1" type="ORF">S01H4_55281</name>
</gene>
<accession>X1DAV4</accession>
<proteinExistence type="predicted"/>
<dbReference type="AlphaFoldDB" id="X1DAV4"/>
<dbReference type="EMBL" id="BART01031888">
    <property type="protein sequence ID" value="GAH17906.1"/>
    <property type="molecule type" value="Genomic_DNA"/>
</dbReference>
<name>X1DAV4_9ZZZZ</name>
<organism evidence="1">
    <name type="scientific">marine sediment metagenome</name>
    <dbReference type="NCBI Taxonomy" id="412755"/>
    <lineage>
        <taxon>unclassified sequences</taxon>
        <taxon>metagenomes</taxon>
        <taxon>ecological metagenomes</taxon>
    </lineage>
</organism>
<evidence type="ECO:0000313" key="1">
    <source>
        <dbReference type="EMBL" id="GAH17906.1"/>
    </source>
</evidence>
<comment type="caution">
    <text evidence="1">The sequence shown here is derived from an EMBL/GenBank/DDBJ whole genome shotgun (WGS) entry which is preliminary data.</text>
</comment>
<reference evidence="1" key="1">
    <citation type="journal article" date="2014" name="Front. Microbiol.">
        <title>High frequency of phylogenetically diverse reductive dehalogenase-homologous genes in deep subseafloor sedimentary metagenomes.</title>
        <authorList>
            <person name="Kawai M."/>
            <person name="Futagami T."/>
            <person name="Toyoda A."/>
            <person name="Takaki Y."/>
            <person name="Nishi S."/>
            <person name="Hori S."/>
            <person name="Arai W."/>
            <person name="Tsubouchi T."/>
            <person name="Morono Y."/>
            <person name="Uchiyama I."/>
            <person name="Ito T."/>
            <person name="Fujiyama A."/>
            <person name="Inagaki F."/>
            <person name="Takami H."/>
        </authorList>
    </citation>
    <scope>NUCLEOTIDE SEQUENCE</scope>
    <source>
        <strain evidence="1">Expedition CK06-06</strain>
    </source>
</reference>
<sequence length="99" mass="11115">ADILLIADITGGSYGNEQVGEIRAEQNSARVMTTAWQSIYDNLRFPKRITIDWWWEAQNTGRLADVQAAIRVESQAAGRVQSFCSNFNLVGQTVLVLIW</sequence>
<protein>
    <submittedName>
        <fullName evidence="1">Uncharacterized protein</fullName>
    </submittedName>
</protein>
<feature type="non-terminal residue" evidence="1">
    <location>
        <position position="1"/>
    </location>
</feature>